<comment type="similarity">
    <text evidence="2 9 12">Belongs to the pyrroline-5-carboxylate reductase family.</text>
</comment>
<dbReference type="RefSeq" id="WP_154309733.1">
    <property type="nucleotide sequence ID" value="NZ_WKKI01000074.1"/>
</dbReference>
<reference evidence="15 16" key="1">
    <citation type="submission" date="2019-11" db="EMBL/GenBank/DDBJ databases">
        <title>Bacillus lacus genome.</title>
        <authorList>
            <person name="Allen C.J."/>
            <person name="Newman J.D."/>
        </authorList>
    </citation>
    <scope>NUCLEOTIDE SEQUENCE [LARGE SCALE GENOMIC DNA]</scope>
    <source>
        <strain evidence="15 16">KCTC 33946</strain>
    </source>
</reference>
<keyword evidence="7 9" id="KW-0560">Oxidoreductase</keyword>
<dbReference type="InterPro" id="IPR029036">
    <property type="entry name" value="P5CR_dimer"/>
</dbReference>
<dbReference type="PANTHER" id="PTHR11645:SF49">
    <property type="entry name" value="PYRROLINE-5-CARBOXYLATE REDUCTASE 1"/>
    <property type="match status" value="1"/>
</dbReference>
<evidence type="ECO:0000256" key="10">
    <source>
        <dbReference type="NCBIfam" id="TIGR00112"/>
    </source>
</evidence>
<comment type="catalytic activity">
    <reaction evidence="9 12">
        <text>L-proline + NADP(+) = (S)-1-pyrroline-5-carboxylate + NADPH + 2 H(+)</text>
        <dbReference type="Rhea" id="RHEA:14109"/>
        <dbReference type="ChEBI" id="CHEBI:15378"/>
        <dbReference type="ChEBI" id="CHEBI:17388"/>
        <dbReference type="ChEBI" id="CHEBI:57783"/>
        <dbReference type="ChEBI" id="CHEBI:58349"/>
        <dbReference type="ChEBI" id="CHEBI:60039"/>
        <dbReference type="EC" id="1.5.1.2"/>
    </reaction>
</comment>
<evidence type="ECO:0000259" key="13">
    <source>
        <dbReference type="Pfam" id="PF03807"/>
    </source>
</evidence>
<feature type="domain" description="Pyrroline-5-carboxylate reductase catalytic N-terminal" evidence="13">
    <location>
        <begin position="3"/>
        <end position="99"/>
    </location>
</feature>
<evidence type="ECO:0000256" key="2">
    <source>
        <dbReference type="ARBA" id="ARBA00005525"/>
    </source>
</evidence>
<keyword evidence="16" id="KW-1185">Reference proteome</keyword>
<dbReference type="PANTHER" id="PTHR11645">
    <property type="entry name" value="PYRROLINE-5-CARBOXYLATE REDUCTASE"/>
    <property type="match status" value="1"/>
</dbReference>
<evidence type="ECO:0000256" key="4">
    <source>
        <dbReference type="ARBA" id="ARBA00022605"/>
    </source>
</evidence>
<dbReference type="AlphaFoldDB" id="A0A7X2J2I5"/>
<comment type="caution">
    <text evidence="15">The sequence shown here is derived from an EMBL/GenBank/DDBJ whole genome shotgun (WGS) entry which is preliminary data.</text>
</comment>
<evidence type="ECO:0000256" key="3">
    <source>
        <dbReference type="ARBA" id="ARBA00022490"/>
    </source>
</evidence>
<dbReference type="Gene3D" id="3.40.50.720">
    <property type="entry name" value="NAD(P)-binding Rossmann-like Domain"/>
    <property type="match status" value="1"/>
</dbReference>
<dbReference type="HAMAP" id="MF_01925">
    <property type="entry name" value="P5C_reductase"/>
    <property type="match status" value="1"/>
</dbReference>
<dbReference type="Pfam" id="PF14748">
    <property type="entry name" value="P5CR_dimer"/>
    <property type="match status" value="1"/>
</dbReference>
<dbReference type="FunFam" id="1.10.3730.10:FF:000001">
    <property type="entry name" value="Pyrroline-5-carboxylate reductase"/>
    <property type="match status" value="1"/>
</dbReference>
<dbReference type="InterPro" id="IPR000304">
    <property type="entry name" value="Pyrroline-COOH_reductase"/>
</dbReference>
<dbReference type="InterPro" id="IPR028939">
    <property type="entry name" value="P5C_Rdtase_cat_N"/>
</dbReference>
<evidence type="ECO:0000256" key="1">
    <source>
        <dbReference type="ARBA" id="ARBA00004496"/>
    </source>
</evidence>
<sequence>MKKIAFLGAGSMAEAMISGFVNGGLYQPAQIGVTNRSNTNRLLELSKTYGVSVTDHKKALLDSADIIILAMKPKDAQEALLSIREFIEERHLVISVLAGVTISSITTLLQKDAAVIRAMPNTSASVRMSATAMAVNSKATLHHIQAAKQIFETIGMVTLVEEEKLDAVTGLSGSGPAYIYYIVEAMEQAALEVGLEKEMARNLILQTLAGASEMLLQTNKQPSDLRREVTSPGGTTEAGIQALQNYQLQEAIVACVKSAVERSKELRAGQPAR</sequence>
<dbReference type="UniPathway" id="UPA00098">
    <property type="reaction ID" value="UER00361"/>
</dbReference>
<proteinExistence type="inferred from homology"/>
<dbReference type="GO" id="GO:0055129">
    <property type="term" value="P:L-proline biosynthetic process"/>
    <property type="evidence" value="ECO:0007669"/>
    <property type="project" value="UniProtKB-UniRule"/>
</dbReference>
<keyword evidence="4 9" id="KW-0028">Amino-acid biosynthesis</keyword>
<evidence type="ECO:0000256" key="5">
    <source>
        <dbReference type="ARBA" id="ARBA00022650"/>
    </source>
</evidence>
<dbReference type="PIRSF" id="PIRSF000193">
    <property type="entry name" value="Pyrrol-5-carb_rd"/>
    <property type="match status" value="1"/>
</dbReference>
<evidence type="ECO:0000256" key="6">
    <source>
        <dbReference type="ARBA" id="ARBA00022857"/>
    </source>
</evidence>
<keyword evidence="6 9" id="KW-0521">NADP</keyword>
<evidence type="ECO:0000313" key="15">
    <source>
        <dbReference type="EMBL" id="MRX74281.1"/>
    </source>
</evidence>
<keyword evidence="3 9" id="KW-0963">Cytoplasm</keyword>
<comment type="catalytic activity">
    <reaction evidence="9">
        <text>L-proline + NAD(+) = (S)-1-pyrroline-5-carboxylate + NADH + 2 H(+)</text>
        <dbReference type="Rhea" id="RHEA:14105"/>
        <dbReference type="ChEBI" id="CHEBI:15378"/>
        <dbReference type="ChEBI" id="CHEBI:17388"/>
        <dbReference type="ChEBI" id="CHEBI:57540"/>
        <dbReference type="ChEBI" id="CHEBI:57945"/>
        <dbReference type="ChEBI" id="CHEBI:60039"/>
        <dbReference type="EC" id="1.5.1.2"/>
    </reaction>
</comment>
<dbReference type="NCBIfam" id="TIGR00112">
    <property type="entry name" value="proC"/>
    <property type="match status" value="1"/>
</dbReference>
<dbReference type="FunFam" id="3.40.50.720:FF:000190">
    <property type="entry name" value="Pyrroline-5-carboxylate reductase"/>
    <property type="match status" value="1"/>
</dbReference>
<evidence type="ECO:0000256" key="7">
    <source>
        <dbReference type="ARBA" id="ARBA00023002"/>
    </source>
</evidence>
<protein>
    <recommendedName>
        <fullName evidence="9 10">Pyrroline-5-carboxylate reductase</fullName>
        <shortName evidence="9">P5C reductase</shortName>
        <shortName evidence="9">P5CR</shortName>
        <ecNumber evidence="9 10">1.5.1.2</ecNumber>
    </recommendedName>
    <alternativeName>
        <fullName evidence="9">PCA reductase</fullName>
    </alternativeName>
</protein>
<accession>A0A7X2J2I5</accession>
<dbReference type="SUPFAM" id="SSF48179">
    <property type="entry name" value="6-phosphogluconate dehydrogenase C-terminal domain-like"/>
    <property type="match status" value="1"/>
</dbReference>
<dbReference type="GO" id="GO:0005737">
    <property type="term" value="C:cytoplasm"/>
    <property type="evidence" value="ECO:0007669"/>
    <property type="project" value="UniProtKB-SubCell"/>
</dbReference>
<feature type="binding site" evidence="11">
    <location>
        <begin position="7"/>
        <end position="12"/>
    </location>
    <ligand>
        <name>NADP(+)</name>
        <dbReference type="ChEBI" id="CHEBI:58349"/>
    </ligand>
</feature>
<dbReference type="Gene3D" id="1.10.3730.10">
    <property type="entry name" value="ProC C-terminal domain-like"/>
    <property type="match status" value="1"/>
</dbReference>
<evidence type="ECO:0000313" key="16">
    <source>
        <dbReference type="Proteomes" id="UP000448867"/>
    </source>
</evidence>
<dbReference type="EC" id="1.5.1.2" evidence="9 10"/>
<keyword evidence="5 9" id="KW-0641">Proline biosynthesis</keyword>
<dbReference type="PROSITE" id="PS00521">
    <property type="entry name" value="P5CR"/>
    <property type="match status" value="1"/>
</dbReference>
<dbReference type="InterPro" id="IPR036291">
    <property type="entry name" value="NAD(P)-bd_dom_sf"/>
</dbReference>
<dbReference type="InterPro" id="IPR008927">
    <property type="entry name" value="6-PGluconate_DH-like_C_sf"/>
</dbReference>
<organism evidence="15 16">
    <name type="scientific">Metabacillus lacus</name>
    <dbReference type="NCBI Taxonomy" id="1983721"/>
    <lineage>
        <taxon>Bacteria</taxon>
        <taxon>Bacillati</taxon>
        <taxon>Bacillota</taxon>
        <taxon>Bacilli</taxon>
        <taxon>Bacillales</taxon>
        <taxon>Bacillaceae</taxon>
        <taxon>Metabacillus</taxon>
    </lineage>
</organism>
<comment type="subcellular location">
    <subcellularLocation>
        <location evidence="1 9">Cytoplasm</location>
    </subcellularLocation>
</comment>
<dbReference type="SUPFAM" id="SSF51735">
    <property type="entry name" value="NAD(P)-binding Rossmann-fold domains"/>
    <property type="match status" value="1"/>
</dbReference>
<dbReference type="OrthoDB" id="9805754at2"/>
<feature type="domain" description="Pyrroline-5-carboxylate reductase dimerisation" evidence="14">
    <location>
        <begin position="162"/>
        <end position="266"/>
    </location>
</feature>
<comment type="function">
    <text evidence="8 9">Catalyzes the reduction of 1-pyrroline-5-carboxylate (PCA) to L-proline.</text>
</comment>
<dbReference type="InterPro" id="IPR053790">
    <property type="entry name" value="P5CR-like_CS"/>
</dbReference>
<gene>
    <name evidence="9 15" type="primary">proC</name>
    <name evidence="15" type="ORF">GJU40_19365</name>
</gene>
<name>A0A7X2J2I5_9BACI</name>
<evidence type="ECO:0000256" key="12">
    <source>
        <dbReference type="RuleBase" id="RU003903"/>
    </source>
</evidence>
<comment type="pathway">
    <text evidence="9 12">Amino-acid biosynthesis; L-proline biosynthesis; L-proline from L-glutamate 5-semialdehyde: step 1/1.</text>
</comment>
<evidence type="ECO:0000256" key="8">
    <source>
        <dbReference type="ARBA" id="ARBA00058118"/>
    </source>
</evidence>
<evidence type="ECO:0000259" key="14">
    <source>
        <dbReference type="Pfam" id="PF14748"/>
    </source>
</evidence>
<dbReference type="Proteomes" id="UP000448867">
    <property type="component" value="Unassembled WGS sequence"/>
</dbReference>
<evidence type="ECO:0000256" key="9">
    <source>
        <dbReference type="HAMAP-Rule" id="MF_01925"/>
    </source>
</evidence>
<dbReference type="Pfam" id="PF03807">
    <property type="entry name" value="F420_oxidored"/>
    <property type="match status" value="1"/>
</dbReference>
<dbReference type="GO" id="GO:0004735">
    <property type="term" value="F:pyrroline-5-carboxylate reductase activity"/>
    <property type="evidence" value="ECO:0007669"/>
    <property type="project" value="UniProtKB-UniRule"/>
</dbReference>
<dbReference type="EMBL" id="WKKI01000074">
    <property type="protein sequence ID" value="MRX74281.1"/>
    <property type="molecule type" value="Genomic_DNA"/>
</dbReference>
<evidence type="ECO:0000256" key="11">
    <source>
        <dbReference type="PIRSR" id="PIRSR000193-1"/>
    </source>
</evidence>
<feature type="binding site" evidence="11">
    <location>
        <begin position="70"/>
        <end position="73"/>
    </location>
    <ligand>
        <name>NADP(+)</name>
        <dbReference type="ChEBI" id="CHEBI:58349"/>
    </ligand>
</feature>